<accession>Q5DA64</accession>
<feature type="coiled-coil region" evidence="1">
    <location>
        <begin position="223"/>
        <end position="253"/>
    </location>
</feature>
<sequence length="334" mass="38822">MNIALALLFILQLHSIQLQPHDGIDILLNGNSNSNQNNAQTRNDEKSIILEENESKIRNDVILTEEDKLKLQKIFQKMQKAHNDLHELTAETVKLKLSVKEQKKAIDQLNGINFTLSNFANLVKDLNKTYQTSEYFDERLSNLMKKLERQVVMKTYKTNTFKEHLPIVKDRLRMLTSVDQYLHKVMQKQIKVISVKILLEDAMQQLLGVRTNDKIPENVQKHLNESINELNKLETQYEILENVEKQLKEFNLTMTNLWKFIDDQPTELHKLTPIFEDANKMLNEAKFHLNGAIVQMNMATANSYGIYTMNENLETVMKQLNEAMAQMNGGIFSF</sequence>
<feature type="chain" id="PRO_5004254641" evidence="2">
    <location>
        <begin position="19"/>
        <end position="334"/>
    </location>
</feature>
<proteinExistence type="evidence at transcript level"/>
<feature type="signal peptide" evidence="2">
    <location>
        <begin position="1"/>
        <end position="18"/>
    </location>
</feature>
<reference evidence="3" key="2">
    <citation type="journal article" date="2006" name="PLoS Pathog.">
        <title>New perspectives on host-parasite interplay by comparative transcriptomic and proteomic analyses of Schistosoma japonicum.</title>
        <authorList>
            <person name="Liu F."/>
            <person name="Lu J."/>
            <person name="Hu W."/>
            <person name="Wang S.Y."/>
            <person name="Cui S.J."/>
            <person name="Chi M."/>
            <person name="Yan Q."/>
            <person name="Wang X.R."/>
            <person name="Song H.D."/>
            <person name="Xu X.N."/>
            <person name="Wang J.J."/>
            <person name="Zhang X.L."/>
            <person name="Zhang X."/>
            <person name="Wang Z.Q."/>
            <person name="Xue C.L."/>
            <person name="Brindley P.J."/>
            <person name="McManus D.P."/>
            <person name="Yang P.Y."/>
            <person name="Feng Z."/>
            <person name="Chen Z."/>
            <person name="Han Z.G."/>
        </authorList>
    </citation>
    <scope>NUCLEOTIDE SEQUENCE</scope>
</reference>
<reference evidence="3" key="1">
    <citation type="submission" date="2004-11" db="EMBL/GenBank/DDBJ databases">
        <title>The full-length cDNA sequences of Schistosoma japonicum genes.</title>
        <authorList>
            <person name="Han Z."/>
        </authorList>
    </citation>
    <scope>NUCLEOTIDE SEQUENCE</scope>
</reference>
<dbReference type="AlphaFoldDB" id="Q5DA64"/>
<evidence type="ECO:0000313" key="3">
    <source>
        <dbReference type="EMBL" id="AAW27292.1"/>
    </source>
</evidence>
<dbReference type="EMBL" id="AY815560">
    <property type="protein sequence ID" value="AAW27292.1"/>
    <property type="molecule type" value="mRNA"/>
</dbReference>
<organism evidence="3">
    <name type="scientific">Schistosoma japonicum</name>
    <name type="common">Blood fluke</name>
    <dbReference type="NCBI Taxonomy" id="6182"/>
    <lineage>
        <taxon>Eukaryota</taxon>
        <taxon>Metazoa</taxon>
        <taxon>Spiralia</taxon>
        <taxon>Lophotrochozoa</taxon>
        <taxon>Platyhelminthes</taxon>
        <taxon>Trematoda</taxon>
        <taxon>Digenea</taxon>
        <taxon>Strigeidida</taxon>
        <taxon>Schistosomatoidea</taxon>
        <taxon>Schistosomatidae</taxon>
        <taxon>Schistosoma</taxon>
    </lineage>
</organism>
<evidence type="ECO:0000256" key="2">
    <source>
        <dbReference type="SAM" id="SignalP"/>
    </source>
</evidence>
<name>Q5DA64_SCHJA</name>
<protein>
    <submittedName>
        <fullName evidence="3">SJCHGC02493 protein</fullName>
    </submittedName>
</protein>
<keyword evidence="2" id="KW-0732">Signal</keyword>
<keyword evidence="1" id="KW-0175">Coiled coil</keyword>
<evidence type="ECO:0000256" key="1">
    <source>
        <dbReference type="SAM" id="Coils"/>
    </source>
</evidence>